<dbReference type="InterPro" id="IPR016024">
    <property type="entry name" value="ARM-type_fold"/>
</dbReference>
<dbReference type="AlphaFoldDB" id="A0AAT9HL44"/>
<name>A0AAT9HL44_9ACTN</name>
<dbReference type="InterPro" id="IPR011989">
    <property type="entry name" value="ARM-like"/>
</dbReference>
<accession>A0AAT9HL44</accession>
<protein>
    <recommendedName>
        <fullName evidence="2">HEAT repeat domain-containing protein</fullName>
    </recommendedName>
</protein>
<dbReference type="Gene3D" id="1.25.10.10">
    <property type="entry name" value="Leucine-rich Repeat Variant"/>
    <property type="match status" value="1"/>
</dbReference>
<dbReference type="Pfam" id="PF13646">
    <property type="entry name" value="HEAT_2"/>
    <property type="match status" value="1"/>
</dbReference>
<evidence type="ECO:0000313" key="1">
    <source>
        <dbReference type="EMBL" id="BFO18145.1"/>
    </source>
</evidence>
<gene>
    <name evidence="1" type="ORF">SHKM778_45330</name>
</gene>
<evidence type="ECO:0008006" key="2">
    <source>
        <dbReference type="Google" id="ProtNLM"/>
    </source>
</evidence>
<dbReference type="EMBL" id="AP035768">
    <property type="protein sequence ID" value="BFO18145.1"/>
    <property type="molecule type" value="Genomic_DNA"/>
</dbReference>
<sequence>MIDKYDASLAGLDEVNWADLDGGAGVPEQIRALCGDDEQKQEKALSGLFNSVFHQGSRYQASPFAVPFLAQLAVAGPRAVREELMWLLTRLAVDWHDEYDVATGINIIAWRTVAAQVTPDTFLPWYDEQLAVEKDEQRRKQLLEARAAVAADVPVDARDAALRSYDAVLAELPRLLPLLDDEPRIRIRTAYLLAWFPEASATTLPCLLDLAERDRDPVVTATALIAAGLISASSPGSAFVPYLESEDGLVRWAAATALIRVATNRDGTLGAGLLDRAVAELAAAAANPAPTPSTDYNEGDFHGHIETTLRTLGTDVPQAALAACLPRIERDRNGCRTRAALDKLFPAPQQSPLPCYADLHTAQQQLVQALAHLEYPWVGRQVAGQLHDRGLPDSQNALRAYAGLPPVAEGW</sequence>
<reference evidence="1" key="2">
    <citation type="submission" date="2024-07" db="EMBL/GenBank/DDBJ databases">
        <title>Streptomyces haneummycinica sp. nov., a new antibiotic-producing actinobacterium isolated from marine sediment.</title>
        <authorList>
            <person name="Uemura M."/>
            <person name="Hamada M."/>
            <person name="Hirano S."/>
            <person name="Kobayashi K."/>
            <person name="Ohshiro T."/>
            <person name="Kobayashi T."/>
            <person name="Terahara T."/>
        </authorList>
    </citation>
    <scope>NUCLEOTIDE SEQUENCE</scope>
    <source>
        <strain evidence="1">KM77-8</strain>
    </source>
</reference>
<dbReference type="SUPFAM" id="SSF48371">
    <property type="entry name" value="ARM repeat"/>
    <property type="match status" value="1"/>
</dbReference>
<proteinExistence type="predicted"/>
<reference evidence="1" key="1">
    <citation type="submission" date="2024-06" db="EMBL/GenBank/DDBJ databases">
        <authorList>
            <consortium name="consrtm"/>
            <person name="Uemura M."/>
            <person name="Terahara T."/>
        </authorList>
    </citation>
    <scope>NUCLEOTIDE SEQUENCE</scope>
    <source>
        <strain evidence="1">KM77-8</strain>
    </source>
</reference>
<organism evidence="1">
    <name type="scientific">Streptomyces haneummycinicus</name>
    <dbReference type="NCBI Taxonomy" id="3074435"/>
    <lineage>
        <taxon>Bacteria</taxon>
        <taxon>Bacillati</taxon>
        <taxon>Actinomycetota</taxon>
        <taxon>Actinomycetes</taxon>
        <taxon>Kitasatosporales</taxon>
        <taxon>Streptomycetaceae</taxon>
        <taxon>Streptomyces</taxon>
    </lineage>
</organism>